<dbReference type="RefSeq" id="WP_273690241.1">
    <property type="nucleotide sequence ID" value="NZ_CP117411.1"/>
</dbReference>
<dbReference type="SUPFAM" id="SSF53756">
    <property type="entry name" value="UDP-Glycosyltransferase/glycogen phosphorylase"/>
    <property type="match status" value="1"/>
</dbReference>
<evidence type="ECO:0000313" key="3">
    <source>
        <dbReference type="Proteomes" id="UP001220395"/>
    </source>
</evidence>
<protein>
    <submittedName>
        <fullName evidence="2">Glycosyltransferase family 1 protein</fullName>
    </submittedName>
</protein>
<evidence type="ECO:0000313" key="2">
    <source>
        <dbReference type="EMBL" id="WCT74854.1"/>
    </source>
</evidence>
<dbReference type="Pfam" id="PF13692">
    <property type="entry name" value="Glyco_trans_1_4"/>
    <property type="match status" value="1"/>
</dbReference>
<keyword evidence="3" id="KW-1185">Reference proteome</keyword>
<dbReference type="PANTHER" id="PTHR46401:SF2">
    <property type="entry name" value="GLYCOSYLTRANSFERASE WBBK-RELATED"/>
    <property type="match status" value="1"/>
</dbReference>
<proteinExistence type="predicted"/>
<sequence length="443" mass="48678">MEPLRIGIDGFNLAMSNGTGVATYGLQLVRTLKTMGHRTEGVFGVSVGKDAANREVNFFDNCQRPPDPKKRIPKWQRRAEFLRSLVDQTAYEVPLTDKVEKAGFAERLPDFDRLVSADALFDRAHTHFKVRNRFLRLRMDNPPPIMHWTYPVPIVLEGSRNIYTLHDLVPLKLPYATLDDKDFYRGIVAGCAREAAHICTVSEASRADIHHLLDVPLDRISNTYQIGASGLAASPAEDDARAVEGIFGLKADGYFLFFGAIEPKKNIGRIIEAYLSMQTATPLVIVGARSWQADEELKLMPGGGADGGVGTFVGHRGQTIIRLSYMPRDLLAKLIRGARAVLFPSLYEGFGLPVQESMQVGTPVITSNVSSLPELAGDAAITVDPYDVPGLVTAMRRVDEDEALRRDLGARGMVQAGTFSQEAYRGRLAAMYDVVMTRKAAGA</sequence>
<dbReference type="Proteomes" id="UP001220395">
    <property type="component" value="Chromosome"/>
</dbReference>
<keyword evidence="1" id="KW-0808">Transferase</keyword>
<reference evidence="2 3" key="1">
    <citation type="submission" date="2023-02" db="EMBL/GenBank/DDBJ databases">
        <title>Genome sequence of Sphingomonas naphthae.</title>
        <authorList>
            <person name="Kim S."/>
            <person name="Heo J."/>
            <person name="Kwon S.-W."/>
        </authorList>
    </citation>
    <scope>NUCLEOTIDE SEQUENCE [LARGE SCALE GENOMIC DNA]</scope>
    <source>
        <strain evidence="2 3">KACC 18716</strain>
    </source>
</reference>
<dbReference type="Gene3D" id="3.40.50.2000">
    <property type="entry name" value="Glycogen Phosphorylase B"/>
    <property type="match status" value="2"/>
</dbReference>
<dbReference type="CDD" id="cd03809">
    <property type="entry name" value="GT4_MtfB-like"/>
    <property type="match status" value="1"/>
</dbReference>
<name>A0ABY7TNR0_9SPHN</name>
<organism evidence="2 3">
    <name type="scientific">Sphingomonas naphthae</name>
    <dbReference type="NCBI Taxonomy" id="1813468"/>
    <lineage>
        <taxon>Bacteria</taxon>
        <taxon>Pseudomonadati</taxon>
        <taxon>Pseudomonadota</taxon>
        <taxon>Alphaproteobacteria</taxon>
        <taxon>Sphingomonadales</taxon>
        <taxon>Sphingomonadaceae</taxon>
        <taxon>Sphingomonas</taxon>
    </lineage>
</organism>
<evidence type="ECO:0000256" key="1">
    <source>
        <dbReference type="ARBA" id="ARBA00022679"/>
    </source>
</evidence>
<dbReference type="EMBL" id="CP117411">
    <property type="protein sequence ID" value="WCT74854.1"/>
    <property type="molecule type" value="Genomic_DNA"/>
</dbReference>
<accession>A0ABY7TNR0</accession>
<dbReference type="PANTHER" id="PTHR46401">
    <property type="entry name" value="GLYCOSYLTRANSFERASE WBBK-RELATED"/>
    <property type="match status" value="1"/>
</dbReference>
<gene>
    <name evidence="2" type="ORF">PQ455_06445</name>
</gene>